<keyword evidence="3" id="KW-1185">Reference proteome</keyword>
<feature type="compositionally biased region" description="Polar residues" evidence="1">
    <location>
        <begin position="1"/>
        <end position="21"/>
    </location>
</feature>
<reference evidence="3" key="1">
    <citation type="journal article" date="2019" name="Int. J. Syst. Evol. Microbiol.">
        <title>The Global Catalogue of Microorganisms (GCM) 10K type strain sequencing project: providing services to taxonomists for standard genome sequencing and annotation.</title>
        <authorList>
            <consortium name="The Broad Institute Genomics Platform"/>
            <consortium name="The Broad Institute Genome Sequencing Center for Infectious Disease"/>
            <person name="Wu L."/>
            <person name="Ma J."/>
        </authorList>
    </citation>
    <scope>NUCLEOTIDE SEQUENCE [LARGE SCALE GENOMIC DNA]</scope>
    <source>
        <strain evidence="3">JCM 15628</strain>
    </source>
</reference>
<dbReference type="EMBL" id="BAAAPU010000012">
    <property type="protein sequence ID" value="GAA1994045.1"/>
    <property type="molecule type" value="Genomic_DNA"/>
</dbReference>
<protein>
    <submittedName>
        <fullName evidence="2">Uncharacterized protein</fullName>
    </submittedName>
</protein>
<sequence>MCGTLRSTCSPTQPDTPSVSWSDPAGREGVAPGIWMRERQQSESTRTRGSGAQRRCPRPFEGRAELLRIREAGCSEEVGHPAHGVRVGLVESQPQNRSLALLPSSGGRADTCRLAIGRHTFQQDDRSAVDQRQAWSDHVTP</sequence>
<evidence type="ECO:0000256" key="1">
    <source>
        <dbReference type="SAM" id="MobiDB-lite"/>
    </source>
</evidence>
<evidence type="ECO:0000313" key="3">
    <source>
        <dbReference type="Proteomes" id="UP001500013"/>
    </source>
</evidence>
<accession>A0ABP5E9L2</accession>
<name>A0ABP5E9L2_9MICO</name>
<feature type="region of interest" description="Disordered" evidence="1">
    <location>
        <begin position="122"/>
        <end position="141"/>
    </location>
</feature>
<comment type="caution">
    <text evidence="2">The sequence shown here is derived from an EMBL/GenBank/DDBJ whole genome shotgun (WGS) entry which is preliminary data.</text>
</comment>
<evidence type="ECO:0000313" key="2">
    <source>
        <dbReference type="EMBL" id="GAA1994045.1"/>
    </source>
</evidence>
<proteinExistence type="predicted"/>
<gene>
    <name evidence="2" type="ORF">GCM10009817_40410</name>
</gene>
<feature type="region of interest" description="Disordered" evidence="1">
    <location>
        <begin position="1"/>
        <end position="60"/>
    </location>
</feature>
<dbReference type="Proteomes" id="UP001500013">
    <property type="component" value="Unassembled WGS sequence"/>
</dbReference>
<organism evidence="2 3">
    <name type="scientific">Terrabacter lapilli</name>
    <dbReference type="NCBI Taxonomy" id="436231"/>
    <lineage>
        <taxon>Bacteria</taxon>
        <taxon>Bacillati</taxon>
        <taxon>Actinomycetota</taxon>
        <taxon>Actinomycetes</taxon>
        <taxon>Micrococcales</taxon>
        <taxon>Intrasporangiaceae</taxon>
        <taxon>Terrabacter</taxon>
    </lineage>
</organism>